<dbReference type="AlphaFoldDB" id="A0A382HKF3"/>
<protein>
    <submittedName>
        <fullName evidence="1">Uncharacterized protein</fullName>
    </submittedName>
</protein>
<sequence>VFYHPTKCPRCNHSNVFGKIRCGKCLKALYTEDLKPLRGFDVLASSRSHQGYRAENKPHWIFKPTHIKVNPLSQIGTFGLDVIITIINETQRAIKDLIYVIRVIFKLPPDER</sequence>
<feature type="non-terminal residue" evidence="1">
    <location>
        <position position="1"/>
    </location>
</feature>
<name>A0A382HKF3_9ZZZZ</name>
<accession>A0A382HKF3</accession>
<evidence type="ECO:0000313" key="1">
    <source>
        <dbReference type="EMBL" id="SVB87786.1"/>
    </source>
</evidence>
<dbReference type="EMBL" id="UINC01061816">
    <property type="protein sequence ID" value="SVB87786.1"/>
    <property type="molecule type" value="Genomic_DNA"/>
</dbReference>
<reference evidence="1" key="1">
    <citation type="submission" date="2018-05" db="EMBL/GenBank/DDBJ databases">
        <authorList>
            <person name="Lanie J.A."/>
            <person name="Ng W.-L."/>
            <person name="Kazmierczak K.M."/>
            <person name="Andrzejewski T.M."/>
            <person name="Davidsen T.M."/>
            <person name="Wayne K.J."/>
            <person name="Tettelin H."/>
            <person name="Glass J.I."/>
            <person name="Rusch D."/>
            <person name="Podicherti R."/>
            <person name="Tsui H.-C.T."/>
            <person name="Winkler M.E."/>
        </authorList>
    </citation>
    <scope>NUCLEOTIDE SEQUENCE</scope>
</reference>
<gene>
    <name evidence="1" type="ORF">METZ01_LOCUS240640</name>
</gene>
<proteinExistence type="predicted"/>
<organism evidence="1">
    <name type="scientific">marine metagenome</name>
    <dbReference type="NCBI Taxonomy" id="408172"/>
    <lineage>
        <taxon>unclassified sequences</taxon>
        <taxon>metagenomes</taxon>
        <taxon>ecological metagenomes</taxon>
    </lineage>
</organism>